<evidence type="ECO:0000313" key="2">
    <source>
        <dbReference type="Proteomes" id="UP000006746"/>
    </source>
</evidence>
<dbReference type="eggNOG" id="COG1804">
    <property type="taxonomic scope" value="Bacteria"/>
</dbReference>
<dbReference type="EMBL" id="AMRL01000018">
    <property type="protein sequence ID" value="EKE72967.1"/>
    <property type="molecule type" value="Genomic_DNA"/>
</dbReference>
<dbReference type="InterPro" id="IPR044855">
    <property type="entry name" value="CoA-Trfase_III_dom3_sf"/>
</dbReference>
<dbReference type="InterPro" id="IPR003673">
    <property type="entry name" value="CoA-Trfase_fam_III"/>
</dbReference>
<dbReference type="STRING" id="1207063.P24_13373"/>
<dbReference type="Proteomes" id="UP000006746">
    <property type="component" value="Unassembled WGS sequence"/>
</dbReference>
<dbReference type="AlphaFoldDB" id="K2JE92"/>
<reference evidence="1 2" key="1">
    <citation type="journal article" date="2012" name="J. Bacteriol.">
        <title>Genome Sequence of Oceanibaculum indicum Type Strain P24.</title>
        <authorList>
            <person name="Lai Q."/>
            <person name="Shao Z."/>
        </authorList>
    </citation>
    <scope>NUCLEOTIDE SEQUENCE [LARGE SCALE GENOMIC DNA]</scope>
    <source>
        <strain evidence="1 2">P24</strain>
    </source>
</reference>
<name>K2JE92_9PROT</name>
<accession>K2JE92</accession>
<dbReference type="GO" id="GO:0003824">
    <property type="term" value="F:catalytic activity"/>
    <property type="evidence" value="ECO:0007669"/>
    <property type="project" value="InterPro"/>
</dbReference>
<organism evidence="1 2">
    <name type="scientific">Oceanibaculum indicum P24</name>
    <dbReference type="NCBI Taxonomy" id="1207063"/>
    <lineage>
        <taxon>Bacteria</taxon>
        <taxon>Pseudomonadati</taxon>
        <taxon>Pseudomonadota</taxon>
        <taxon>Alphaproteobacteria</taxon>
        <taxon>Rhodospirillales</taxon>
        <taxon>Oceanibaculaceae</taxon>
        <taxon>Oceanibaculum</taxon>
    </lineage>
</organism>
<dbReference type="SUPFAM" id="SSF89796">
    <property type="entry name" value="CoA-transferase family III (CaiB/BaiF)"/>
    <property type="match status" value="1"/>
</dbReference>
<gene>
    <name evidence="1" type="ORF">P24_13373</name>
</gene>
<proteinExistence type="predicted"/>
<evidence type="ECO:0000313" key="1">
    <source>
        <dbReference type="EMBL" id="EKE72967.1"/>
    </source>
</evidence>
<dbReference type="Pfam" id="PF02515">
    <property type="entry name" value="CoA_transf_3"/>
    <property type="match status" value="1"/>
</dbReference>
<dbReference type="PANTHER" id="PTHR48228:SF5">
    <property type="entry name" value="ALPHA-METHYLACYL-COA RACEMASE"/>
    <property type="match status" value="1"/>
</dbReference>
<sequence>MPGVLSNLRVVEVSAYVAAPLGGMTLAQLGADLIQISPKSGRIDYNRWPQTDDGKSLYWAGLNKAKRSIRIDLARPEGQELAAALIAGKEGDGGGILMTNLPSRGWMSYEALKQRRDDLIMLKLTGNYDGSAAVDYTVNCASGFPMVTGDGTQPINHAIPVWDIATGLYLATGTLAAVQHRLATGKGQEVSIALSDVMLATVGNLGYIAEVQMTGRQRPAIGNHLYGGFGRDFATKDGRAVMVAAFSDRQWQSLLRATGTEERMPHVAAAMGVDLADEAGRYAARDAIAAVLAPWFAARTLADIRQAFEGSGVLWGPFQDFRQLVAEDVRCSTANPLFREAEQPGIGTYLTPHIPLSFGAAPHGNIVPAPALGQHSEAVLADVLGLSSGEIGRLFDSGLVVGPDRE</sequence>
<protein>
    <submittedName>
        <fullName evidence="1">Dehydratase/racemase</fullName>
    </submittedName>
</protein>
<comment type="caution">
    <text evidence="1">The sequence shown here is derived from an EMBL/GenBank/DDBJ whole genome shotgun (WGS) entry which is preliminary data.</text>
</comment>
<dbReference type="InterPro" id="IPR023606">
    <property type="entry name" value="CoA-Trfase_III_dom_1_sf"/>
</dbReference>
<dbReference type="PANTHER" id="PTHR48228">
    <property type="entry name" value="SUCCINYL-COA--D-CITRAMALATE COA-TRANSFERASE"/>
    <property type="match status" value="1"/>
</dbReference>
<dbReference type="PATRIC" id="fig|1207063.3.peg.2703"/>
<keyword evidence="2" id="KW-1185">Reference proteome</keyword>
<dbReference type="Gene3D" id="3.30.1540.10">
    <property type="entry name" value="formyl-coa transferase, domain 3"/>
    <property type="match status" value="1"/>
</dbReference>
<dbReference type="Gene3D" id="3.40.50.10540">
    <property type="entry name" value="Crotonobetainyl-coa:carnitine coa-transferase, domain 1"/>
    <property type="match status" value="1"/>
</dbReference>
<dbReference type="RefSeq" id="WP_008945279.1">
    <property type="nucleotide sequence ID" value="NZ_AMRL01000018.1"/>
</dbReference>
<dbReference type="InterPro" id="IPR050509">
    <property type="entry name" value="CoA-transferase_III"/>
</dbReference>